<comment type="caution">
    <text evidence="5">The sequence shown here is derived from an EMBL/GenBank/DDBJ whole genome shotgun (WGS) entry which is preliminary data.</text>
</comment>
<feature type="non-terminal residue" evidence="5">
    <location>
        <position position="564"/>
    </location>
</feature>
<dbReference type="GO" id="GO:0005085">
    <property type="term" value="F:guanyl-nucleotide exchange factor activity"/>
    <property type="evidence" value="ECO:0007669"/>
    <property type="project" value="InterPro"/>
</dbReference>
<dbReference type="AlphaFoldDB" id="A0A9P4MBS4"/>
<dbReference type="Proteomes" id="UP000799772">
    <property type="component" value="Unassembled WGS sequence"/>
</dbReference>
<gene>
    <name evidence="5" type="ORF">NA57DRAFT_27911</name>
</gene>
<dbReference type="SUPFAM" id="SSF144284">
    <property type="entry name" value="Sec2 N-terminal region"/>
    <property type="match status" value="1"/>
</dbReference>
<evidence type="ECO:0000313" key="6">
    <source>
        <dbReference type="Proteomes" id="UP000799772"/>
    </source>
</evidence>
<dbReference type="GO" id="GO:0051286">
    <property type="term" value="C:cell tip"/>
    <property type="evidence" value="ECO:0007669"/>
    <property type="project" value="TreeGrafter"/>
</dbReference>
<name>A0A9P4MBS4_9PEZI</name>
<evidence type="ECO:0000256" key="1">
    <source>
        <dbReference type="ARBA" id="ARBA00023054"/>
    </source>
</evidence>
<dbReference type="Pfam" id="PF25555">
    <property type="entry name" value="RAB3A-like_C"/>
    <property type="match status" value="1"/>
</dbReference>
<feature type="non-terminal residue" evidence="5">
    <location>
        <position position="1"/>
    </location>
</feature>
<accession>A0A9P4MBS4</accession>
<reference evidence="5" key="1">
    <citation type="journal article" date="2020" name="Stud. Mycol.">
        <title>101 Dothideomycetes genomes: a test case for predicting lifestyles and emergence of pathogens.</title>
        <authorList>
            <person name="Haridas S."/>
            <person name="Albert R."/>
            <person name="Binder M."/>
            <person name="Bloem J."/>
            <person name="Labutti K."/>
            <person name="Salamov A."/>
            <person name="Andreopoulos B."/>
            <person name="Baker S."/>
            <person name="Barry K."/>
            <person name="Bills G."/>
            <person name="Bluhm B."/>
            <person name="Cannon C."/>
            <person name="Castanera R."/>
            <person name="Culley D."/>
            <person name="Daum C."/>
            <person name="Ezra D."/>
            <person name="Gonzalez J."/>
            <person name="Henrissat B."/>
            <person name="Kuo A."/>
            <person name="Liang C."/>
            <person name="Lipzen A."/>
            <person name="Lutzoni F."/>
            <person name="Magnuson J."/>
            <person name="Mondo S."/>
            <person name="Nolan M."/>
            <person name="Ohm R."/>
            <person name="Pangilinan J."/>
            <person name="Park H.-J."/>
            <person name="Ramirez L."/>
            <person name="Alfaro M."/>
            <person name="Sun H."/>
            <person name="Tritt A."/>
            <person name="Yoshinaga Y."/>
            <person name="Zwiers L.-H."/>
            <person name="Turgeon B."/>
            <person name="Goodwin S."/>
            <person name="Spatafora J."/>
            <person name="Crous P."/>
            <person name="Grigoriev I."/>
        </authorList>
    </citation>
    <scope>NUCLEOTIDE SEQUENCE</scope>
    <source>
        <strain evidence="5">CBS 133067</strain>
    </source>
</reference>
<evidence type="ECO:0000259" key="4">
    <source>
        <dbReference type="Pfam" id="PF06428"/>
    </source>
</evidence>
<dbReference type="PANTHER" id="PTHR14430:SF0">
    <property type="entry name" value="SEC2P DOMAIN-CONTAINING PROTEIN"/>
    <property type="match status" value="1"/>
</dbReference>
<evidence type="ECO:0000256" key="2">
    <source>
        <dbReference type="SAM" id="Coils"/>
    </source>
</evidence>
<keyword evidence="1 2" id="KW-0175">Coiled coil</keyword>
<dbReference type="InterPro" id="IPR040351">
    <property type="entry name" value="RAB3IL/RAB3IP/Sec2"/>
</dbReference>
<feature type="region of interest" description="Disordered" evidence="3">
    <location>
        <begin position="515"/>
        <end position="564"/>
    </location>
</feature>
<dbReference type="GO" id="GO:0006887">
    <property type="term" value="P:exocytosis"/>
    <property type="evidence" value="ECO:0007669"/>
    <property type="project" value="TreeGrafter"/>
</dbReference>
<evidence type="ECO:0000313" key="5">
    <source>
        <dbReference type="EMBL" id="KAF2104951.1"/>
    </source>
</evidence>
<feature type="coiled-coil region" evidence="2">
    <location>
        <begin position="64"/>
        <end position="198"/>
    </location>
</feature>
<dbReference type="Pfam" id="PF06428">
    <property type="entry name" value="Sec2p"/>
    <property type="match status" value="1"/>
</dbReference>
<dbReference type="Gene3D" id="6.10.140.910">
    <property type="match status" value="1"/>
</dbReference>
<feature type="compositionally biased region" description="Polar residues" evidence="3">
    <location>
        <begin position="324"/>
        <end position="343"/>
    </location>
</feature>
<dbReference type="InterPro" id="IPR009449">
    <property type="entry name" value="Sec2_N"/>
</dbReference>
<organism evidence="5 6">
    <name type="scientific">Rhizodiscina lignyota</name>
    <dbReference type="NCBI Taxonomy" id="1504668"/>
    <lineage>
        <taxon>Eukaryota</taxon>
        <taxon>Fungi</taxon>
        <taxon>Dikarya</taxon>
        <taxon>Ascomycota</taxon>
        <taxon>Pezizomycotina</taxon>
        <taxon>Dothideomycetes</taxon>
        <taxon>Pleosporomycetidae</taxon>
        <taxon>Aulographales</taxon>
        <taxon>Rhizodiscinaceae</taxon>
        <taxon>Rhizodiscina</taxon>
    </lineage>
</organism>
<dbReference type="CDD" id="cd21044">
    <property type="entry name" value="Rab11BD_RAB3IP_like"/>
    <property type="match status" value="1"/>
</dbReference>
<feature type="compositionally biased region" description="Low complexity" evidence="3">
    <location>
        <begin position="17"/>
        <end position="32"/>
    </location>
</feature>
<dbReference type="EMBL" id="ML978121">
    <property type="protein sequence ID" value="KAF2104951.1"/>
    <property type="molecule type" value="Genomic_DNA"/>
</dbReference>
<feature type="region of interest" description="Disordered" evidence="3">
    <location>
        <begin position="1"/>
        <end position="38"/>
    </location>
</feature>
<keyword evidence="6" id="KW-1185">Reference proteome</keyword>
<dbReference type="GO" id="GO:0070319">
    <property type="term" value="C:Golgi to plasma membrane transport vesicle"/>
    <property type="evidence" value="ECO:0007669"/>
    <property type="project" value="TreeGrafter"/>
</dbReference>
<feature type="region of interest" description="Disordered" evidence="3">
    <location>
        <begin position="307"/>
        <end position="346"/>
    </location>
</feature>
<sequence length="564" mass="62503">RAESEGMNTIPDPRSPSPASVYSRSSSHSPASAEHHPDLSNEVAALSTKLINAINHQTTLDDALQETRHELDAARERIAQLEKAAREHSELISQGLLVKKEEVDRKEGRWRNDLNQEIQKREIAERDKRRMEGELENLTANLFEEANTMVSNARKETESSNHRISQLQNQLRDTETLLSSQQEQLQGLKEVMQSMSDRDENEIATHMSSAPSTPGLKSSSTMRSMFDAANLTPVTPGFGDEIPPQHPLFFTQLLTPVLRSDLPAFEDFQTLLRTSKNVPTTTSRVNSGTFSGLNAMSIGLGSGHLSHAYSRSSPAAPTPPDTPNMSASAGSAGSPRDSLNLNAPQLPPLKESKYFKRCLPEDIEPTLRLDIAPGLSWLAKRSVLQSIVTGSLAIEPLAPAASKNYGPIYACSLCGENRKNAAYQRRHQFRIQEDDPDAVASGGAKAKAQRWPLCEWCLGRIRSVCDFVGFLRMCQAGVWRADVPEKEREAWEEGVRLREKMFWCRVGGGVIPSFVTKSPTMEDSRRESDESDESARKSLKGKEEDPFKTKGESEKRVSIGKTII</sequence>
<evidence type="ECO:0000256" key="3">
    <source>
        <dbReference type="SAM" id="MobiDB-lite"/>
    </source>
</evidence>
<dbReference type="PANTHER" id="PTHR14430">
    <property type="entry name" value="RABIN3-RELATED"/>
    <property type="match status" value="1"/>
</dbReference>
<proteinExistence type="predicted"/>
<protein>
    <submittedName>
        <fullName evidence="5">Sec2p-domain-containing protein</fullName>
    </submittedName>
</protein>
<dbReference type="OrthoDB" id="1748564at2759"/>
<feature type="domain" description="GDP/GTP exchange factor Sec2 N-terminal" evidence="4">
    <location>
        <begin position="57"/>
        <end position="196"/>
    </location>
</feature>
<feature type="compositionally biased region" description="Basic and acidic residues" evidence="3">
    <location>
        <begin position="520"/>
        <end position="557"/>
    </location>
</feature>